<dbReference type="SUPFAM" id="SSF103473">
    <property type="entry name" value="MFS general substrate transporter"/>
    <property type="match status" value="1"/>
</dbReference>
<keyword evidence="11" id="KW-1185">Reference proteome</keyword>
<dbReference type="Gene3D" id="1.20.1250.20">
    <property type="entry name" value="MFS general substrate transporter like domains"/>
    <property type="match status" value="1"/>
</dbReference>
<dbReference type="CDD" id="cd17324">
    <property type="entry name" value="MFS_NepI_like"/>
    <property type="match status" value="1"/>
</dbReference>
<dbReference type="PANTHER" id="PTHR43271">
    <property type="entry name" value="BLL2771 PROTEIN"/>
    <property type="match status" value="1"/>
</dbReference>
<evidence type="ECO:0000259" key="9">
    <source>
        <dbReference type="PROSITE" id="PS50850"/>
    </source>
</evidence>
<feature type="transmembrane region" description="Helical" evidence="8">
    <location>
        <begin position="142"/>
        <end position="163"/>
    </location>
</feature>
<feature type="transmembrane region" description="Helical" evidence="8">
    <location>
        <begin position="256"/>
        <end position="274"/>
    </location>
</feature>
<dbReference type="AlphaFoldDB" id="A0A0F3INP9"/>
<comment type="subcellular location">
    <subcellularLocation>
        <location evidence="1">Cell membrane</location>
        <topology evidence="1">Multi-pass membrane protein</topology>
    </subcellularLocation>
</comment>
<dbReference type="GO" id="GO:0005886">
    <property type="term" value="C:plasma membrane"/>
    <property type="evidence" value="ECO:0007669"/>
    <property type="project" value="UniProtKB-SubCell"/>
</dbReference>
<feature type="transmembrane region" description="Helical" evidence="8">
    <location>
        <begin position="169"/>
        <end position="188"/>
    </location>
</feature>
<evidence type="ECO:0000256" key="8">
    <source>
        <dbReference type="SAM" id="Phobius"/>
    </source>
</evidence>
<dbReference type="RefSeq" id="WP_045777270.1">
    <property type="nucleotide sequence ID" value="NZ_LAJY01000695.1"/>
</dbReference>
<comment type="similarity">
    <text evidence="2">Belongs to the major facilitator superfamily.</text>
</comment>
<evidence type="ECO:0000256" key="5">
    <source>
        <dbReference type="ARBA" id="ARBA00022692"/>
    </source>
</evidence>
<dbReference type="EMBL" id="LAJY01000695">
    <property type="protein sequence ID" value="KJV08242.1"/>
    <property type="molecule type" value="Genomic_DNA"/>
</dbReference>
<evidence type="ECO:0000313" key="10">
    <source>
        <dbReference type="EMBL" id="KJV08242.1"/>
    </source>
</evidence>
<comment type="caution">
    <text evidence="10">The sequence shown here is derived from an EMBL/GenBank/DDBJ whole genome shotgun (WGS) entry which is preliminary data.</text>
</comment>
<dbReference type="InterPro" id="IPR036259">
    <property type="entry name" value="MFS_trans_sf"/>
</dbReference>
<dbReference type="Proteomes" id="UP000033774">
    <property type="component" value="Unassembled WGS sequence"/>
</dbReference>
<organism evidence="10 11">
    <name type="scientific">Elstera litoralis</name>
    <dbReference type="NCBI Taxonomy" id="552518"/>
    <lineage>
        <taxon>Bacteria</taxon>
        <taxon>Pseudomonadati</taxon>
        <taxon>Pseudomonadota</taxon>
        <taxon>Alphaproteobacteria</taxon>
        <taxon>Rhodospirillales</taxon>
        <taxon>Rhodospirillaceae</taxon>
        <taxon>Elstera</taxon>
    </lineage>
</organism>
<feature type="transmembrane region" description="Helical" evidence="8">
    <location>
        <begin position="51"/>
        <end position="71"/>
    </location>
</feature>
<reference evidence="10 11" key="1">
    <citation type="submission" date="2015-03" db="EMBL/GenBank/DDBJ databases">
        <title>Draft genome sequence of Elstera litoralis.</title>
        <authorList>
            <person name="Rahalkar M.C."/>
            <person name="Dhakephalkar P.K."/>
            <person name="Pore S.D."/>
            <person name="Arora P."/>
            <person name="Kapse N.G."/>
            <person name="Pandit P.S."/>
        </authorList>
    </citation>
    <scope>NUCLEOTIDE SEQUENCE [LARGE SCALE GENOMIC DNA]</scope>
    <source>
        <strain evidence="10 11">Dia-1</strain>
    </source>
</reference>
<feature type="transmembrane region" description="Helical" evidence="8">
    <location>
        <begin position="286"/>
        <end position="303"/>
    </location>
</feature>
<dbReference type="InterPro" id="IPR011701">
    <property type="entry name" value="MFS"/>
</dbReference>
<keyword evidence="6 8" id="KW-1133">Transmembrane helix</keyword>
<dbReference type="PATRIC" id="fig|552518.3.peg.4063"/>
<feature type="transmembrane region" description="Helical" evidence="8">
    <location>
        <begin position="106"/>
        <end position="130"/>
    </location>
</feature>
<keyword evidence="5 8" id="KW-0812">Transmembrane</keyword>
<accession>A0A0F3INP9</accession>
<evidence type="ECO:0000256" key="6">
    <source>
        <dbReference type="ARBA" id="ARBA00022989"/>
    </source>
</evidence>
<evidence type="ECO:0000256" key="2">
    <source>
        <dbReference type="ARBA" id="ARBA00008335"/>
    </source>
</evidence>
<dbReference type="OrthoDB" id="63984at2"/>
<evidence type="ECO:0000256" key="7">
    <source>
        <dbReference type="ARBA" id="ARBA00023136"/>
    </source>
</evidence>
<keyword evidence="3" id="KW-0813">Transport</keyword>
<evidence type="ECO:0000256" key="3">
    <source>
        <dbReference type="ARBA" id="ARBA00022448"/>
    </source>
</evidence>
<feature type="transmembrane region" description="Helical" evidence="8">
    <location>
        <begin position="368"/>
        <end position="388"/>
    </location>
</feature>
<feature type="domain" description="Major facilitator superfamily (MFS) profile" evidence="9">
    <location>
        <begin position="1"/>
        <end position="397"/>
    </location>
</feature>
<feature type="transmembrane region" description="Helical" evidence="8">
    <location>
        <begin position="17"/>
        <end position="39"/>
    </location>
</feature>
<name>A0A0F3INP9_9PROT</name>
<feature type="transmembrane region" description="Helical" evidence="8">
    <location>
        <begin position="343"/>
        <end position="362"/>
    </location>
</feature>
<dbReference type="PANTHER" id="PTHR43271:SF1">
    <property type="entry name" value="INNER MEMBRANE TRANSPORT PROTEIN YNFM"/>
    <property type="match status" value="1"/>
</dbReference>
<protein>
    <recommendedName>
        <fullName evidence="9">Major facilitator superfamily (MFS) profile domain-containing protein</fullName>
    </recommendedName>
</protein>
<dbReference type="PROSITE" id="PS50850">
    <property type="entry name" value="MFS"/>
    <property type="match status" value="1"/>
</dbReference>
<feature type="transmembrane region" description="Helical" evidence="8">
    <location>
        <begin position="83"/>
        <end position="100"/>
    </location>
</feature>
<evidence type="ECO:0000313" key="11">
    <source>
        <dbReference type="Proteomes" id="UP000033774"/>
    </source>
</evidence>
<evidence type="ECO:0000256" key="1">
    <source>
        <dbReference type="ARBA" id="ARBA00004651"/>
    </source>
</evidence>
<feature type="transmembrane region" description="Helical" evidence="8">
    <location>
        <begin position="223"/>
        <end position="241"/>
    </location>
</feature>
<evidence type="ECO:0000256" key="4">
    <source>
        <dbReference type="ARBA" id="ARBA00022475"/>
    </source>
</evidence>
<proteinExistence type="inferred from homology"/>
<dbReference type="InterPro" id="IPR020846">
    <property type="entry name" value="MFS_dom"/>
</dbReference>
<sequence length="401" mass="41627">MTNSAALTPGTPAYRRFAAAMIAVGIATFAHLYCVQPLLPLLAESLSLSPSTSSLSLSVTTLMLAGALPLIGPLTERANRRRVLGFALAGAVLATLATLLSPSWPILLISRAVLGLALAALPATAMAMIAEEVSPAALGRMMGLYLAGTVFGGMSGRVLAGILADWGGWRGALAGIDLVGLLCLLVFWRCCPAPTGFTPRTIALRPYLTALLHYARDPALRNLALMGGLLMGQFVATYNYLGFRLLAEPFALEPKTVGLLFLTYIAGMIGTTQGGRWLDRWGAHRALPLALALTAAGQGAMLIEHIAPIAVGLATMTFGFFAAHACLSTMVGRRGGESKSRAVALYLIAYYIGSSALGAGLGHAWSALGWPGVSTATLTAIGLSALLLPRALRPESAKSGS</sequence>
<keyword evidence="7 8" id="KW-0472">Membrane</keyword>
<keyword evidence="4" id="KW-1003">Cell membrane</keyword>
<dbReference type="GO" id="GO:0022857">
    <property type="term" value="F:transmembrane transporter activity"/>
    <property type="evidence" value="ECO:0007669"/>
    <property type="project" value="InterPro"/>
</dbReference>
<feature type="transmembrane region" description="Helical" evidence="8">
    <location>
        <begin position="309"/>
        <end position="331"/>
    </location>
</feature>
<gene>
    <name evidence="10" type="ORF">VZ95_19045</name>
</gene>
<dbReference type="Pfam" id="PF07690">
    <property type="entry name" value="MFS_1"/>
    <property type="match status" value="1"/>
</dbReference>